<evidence type="ECO:0000256" key="1">
    <source>
        <dbReference type="SAM" id="MobiDB-lite"/>
    </source>
</evidence>
<keyword evidence="4" id="KW-1185">Reference proteome</keyword>
<dbReference type="Proteomes" id="UP000218238">
    <property type="component" value="Unassembled WGS sequence"/>
</dbReference>
<dbReference type="OrthoDB" id="515895at2"/>
<reference evidence="3 4" key="1">
    <citation type="submission" date="2017-08" db="EMBL/GenBank/DDBJ databases">
        <title>Draft genome sequence of filamentous cyanobacterium Calothrix elsteri CCALA 953.</title>
        <authorList>
            <person name="Gagunashvili A.N."/>
            <person name="Elster J."/>
            <person name="Andresson O.S."/>
        </authorList>
    </citation>
    <scope>NUCLEOTIDE SEQUENCE [LARGE SCALE GENOMIC DNA]</scope>
    <source>
        <strain evidence="3 4">CCALA 953</strain>
    </source>
</reference>
<evidence type="ECO:0000256" key="2">
    <source>
        <dbReference type="SAM" id="Phobius"/>
    </source>
</evidence>
<keyword evidence="2" id="KW-0812">Transmembrane</keyword>
<keyword evidence="2" id="KW-0472">Membrane</keyword>
<accession>A0A2A2TKN8</accession>
<feature type="region of interest" description="Disordered" evidence="1">
    <location>
        <begin position="166"/>
        <end position="189"/>
    </location>
</feature>
<comment type="caution">
    <text evidence="3">The sequence shown here is derived from an EMBL/GenBank/DDBJ whole genome shotgun (WGS) entry which is preliminary data.</text>
</comment>
<keyword evidence="2" id="KW-1133">Transmembrane helix</keyword>
<evidence type="ECO:0000313" key="3">
    <source>
        <dbReference type="EMBL" id="PAX57220.1"/>
    </source>
</evidence>
<dbReference type="AlphaFoldDB" id="A0A2A2TKN8"/>
<evidence type="ECO:0000313" key="4">
    <source>
        <dbReference type="Proteomes" id="UP000218238"/>
    </source>
</evidence>
<gene>
    <name evidence="3" type="ORF">CK510_08860</name>
</gene>
<proteinExistence type="predicted"/>
<name>A0A2A2TKN8_9CYAN</name>
<feature type="transmembrane region" description="Helical" evidence="2">
    <location>
        <begin position="52"/>
        <end position="72"/>
    </location>
</feature>
<dbReference type="RefSeq" id="WP_095721355.1">
    <property type="nucleotide sequence ID" value="NZ_NTFS01000070.1"/>
</dbReference>
<sequence length="189" mass="20483">MLKKILLPTVVISGTLLASFAILLATQGSKQIEIQLENKQVFYGELRDVVSPPVGALVTVGVTLGAASLLGWQQSRKSRSELEKKVLQMQSQISNKDAQIQELKVAPSSPMLSKLEWFLDGDDNVTSSQDSQVVTRELLAQPATEPVVKPISGFDYQVITTNQPSSQNTVQNTVKSASSRVGSTQQKNS</sequence>
<dbReference type="EMBL" id="NTFS01000070">
    <property type="protein sequence ID" value="PAX57220.1"/>
    <property type="molecule type" value="Genomic_DNA"/>
</dbReference>
<organism evidence="3 4">
    <name type="scientific">Brunnivagina elsteri CCALA 953</name>
    <dbReference type="NCBI Taxonomy" id="987040"/>
    <lineage>
        <taxon>Bacteria</taxon>
        <taxon>Bacillati</taxon>
        <taxon>Cyanobacteriota</taxon>
        <taxon>Cyanophyceae</taxon>
        <taxon>Nostocales</taxon>
        <taxon>Calotrichaceae</taxon>
        <taxon>Brunnivagina</taxon>
    </lineage>
</organism>
<protein>
    <submittedName>
        <fullName evidence="3">Uncharacterized protein</fullName>
    </submittedName>
</protein>